<evidence type="ECO:0000256" key="1">
    <source>
        <dbReference type="ARBA" id="ARBA00004123"/>
    </source>
</evidence>
<dbReference type="AlphaFoldDB" id="A0A6A6CC06"/>
<keyword evidence="5" id="KW-0539">Nucleus</keyword>
<sequence>MRLISQAPGDEIQEMRSLLYLTAKSAIAHLESAGIVTVRLIQARLLVAIYELGHGLGPVASISVKACGVSARALGLDQTLSSLWSYPFAQSEEERRLWWSIFIVERYIGLVEADDVFVVKAPSLQDILPMPESFLEQETANVRTPQTMLGPLSVTAGSLARLCQACSLAGQVLTHILSPSSDSDFNVREREQLGSTLQAYNTVMLSDINVENSKEYCPAIGVCSSSLMKLYKQKLDGANAESKTSALDALRSISDPIVRLSNLLYNNVDDIDIDSLTLFVPNCLFEAAQVQQKFWKETAGLKYKHGFESLKRVLRKHAKRWRIAGKCLLFNIGRAVIGLGFDAQQVLIVIIRRNSCCTTKLSYE</sequence>
<evidence type="ECO:0000256" key="4">
    <source>
        <dbReference type="ARBA" id="ARBA00023163"/>
    </source>
</evidence>
<evidence type="ECO:0000256" key="2">
    <source>
        <dbReference type="ARBA" id="ARBA00022723"/>
    </source>
</evidence>
<keyword evidence="4" id="KW-0804">Transcription</keyword>
<dbReference type="InterPro" id="IPR050815">
    <property type="entry name" value="TF_fung"/>
</dbReference>
<keyword evidence="3" id="KW-0805">Transcription regulation</keyword>
<dbReference type="GO" id="GO:0003677">
    <property type="term" value="F:DNA binding"/>
    <property type="evidence" value="ECO:0007669"/>
    <property type="project" value="InterPro"/>
</dbReference>
<dbReference type="PANTHER" id="PTHR47338">
    <property type="entry name" value="ZN(II)2CYS6 TRANSCRIPTION FACTOR (EUROFUNG)-RELATED"/>
    <property type="match status" value="1"/>
</dbReference>
<dbReference type="OrthoDB" id="3862662at2759"/>
<evidence type="ECO:0000259" key="6">
    <source>
        <dbReference type="Pfam" id="PF04082"/>
    </source>
</evidence>
<dbReference type="GO" id="GO:0006351">
    <property type="term" value="P:DNA-templated transcription"/>
    <property type="evidence" value="ECO:0007669"/>
    <property type="project" value="InterPro"/>
</dbReference>
<dbReference type="CDD" id="cd12148">
    <property type="entry name" value="fungal_TF_MHR"/>
    <property type="match status" value="1"/>
</dbReference>
<reference evidence="7" key="1">
    <citation type="journal article" date="2020" name="Stud. Mycol.">
        <title>101 Dothideomycetes genomes: a test case for predicting lifestyles and emergence of pathogens.</title>
        <authorList>
            <person name="Haridas S."/>
            <person name="Albert R."/>
            <person name="Binder M."/>
            <person name="Bloem J."/>
            <person name="Labutti K."/>
            <person name="Salamov A."/>
            <person name="Andreopoulos B."/>
            <person name="Baker S."/>
            <person name="Barry K."/>
            <person name="Bills G."/>
            <person name="Bluhm B."/>
            <person name="Cannon C."/>
            <person name="Castanera R."/>
            <person name="Culley D."/>
            <person name="Daum C."/>
            <person name="Ezra D."/>
            <person name="Gonzalez J."/>
            <person name="Henrissat B."/>
            <person name="Kuo A."/>
            <person name="Liang C."/>
            <person name="Lipzen A."/>
            <person name="Lutzoni F."/>
            <person name="Magnuson J."/>
            <person name="Mondo S."/>
            <person name="Nolan M."/>
            <person name="Ohm R."/>
            <person name="Pangilinan J."/>
            <person name="Park H.-J."/>
            <person name="Ramirez L."/>
            <person name="Alfaro M."/>
            <person name="Sun H."/>
            <person name="Tritt A."/>
            <person name="Yoshinaga Y."/>
            <person name="Zwiers L.-H."/>
            <person name="Turgeon B."/>
            <person name="Goodwin S."/>
            <person name="Spatafora J."/>
            <person name="Crous P."/>
            <person name="Grigoriev I."/>
        </authorList>
    </citation>
    <scope>NUCLEOTIDE SEQUENCE</scope>
    <source>
        <strain evidence="7">ATCC 36951</strain>
    </source>
</reference>
<evidence type="ECO:0000313" key="7">
    <source>
        <dbReference type="EMBL" id="KAF2164714.1"/>
    </source>
</evidence>
<protein>
    <recommendedName>
        <fullName evidence="6">Xylanolytic transcriptional activator regulatory domain-containing protein</fullName>
    </recommendedName>
</protein>
<dbReference type="GeneID" id="54566589"/>
<dbReference type="GO" id="GO:0008270">
    <property type="term" value="F:zinc ion binding"/>
    <property type="evidence" value="ECO:0007669"/>
    <property type="project" value="InterPro"/>
</dbReference>
<accession>A0A6A6CC06</accession>
<keyword evidence="2" id="KW-0479">Metal-binding</keyword>
<dbReference type="EMBL" id="ML993603">
    <property type="protein sequence ID" value="KAF2164714.1"/>
    <property type="molecule type" value="Genomic_DNA"/>
</dbReference>
<dbReference type="Proteomes" id="UP000799537">
    <property type="component" value="Unassembled WGS sequence"/>
</dbReference>
<dbReference type="InterPro" id="IPR007219">
    <property type="entry name" value="XnlR_reg_dom"/>
</dbReference>
<evidence type="ECO:0000256" key="5">
    <source>
        <dbReference type="ARBA" id="ARBA00023242"/>
    </source>
</evidence>
<keyword evidence="8" id="KW-1185">Reference proteome</keyword>
<comment type="subcellular location">
    <subcellularLocation>
        <location evidence="1">Nucleus</location>
    </subcellularLocation>
</comment>
<dbReference type="Pfam" id="PF04082">
    <property type="entry name" value="Fungal_trans"/>
    <property type="match status" value="1"/>
</dbReference>
<feature type="domain" description="Xylanolytic transcriptional activator regulatory" evidence="6">
    <location>
        <begin position="22"/>
        <end position="192"/>
    </location>
</feature>
<evidence type="ECO:0000256" key="3">
    <source>
        <dbReference type="ARBA" id="ARBA00023015"/>
    </source>
</evidence>
<organism evidence="7 8">
    <name type="scientific">Zasmidium cellare ATCC 36951</name>
    <dbReference type="NCBI Taxonomy" id="1080233"/>
    <lineage>
        <taxon>Eukaryota</taxon>
        <taxon>Fungi</taxon>
        <taxon>Dikarya</taxon>
        <taxon>Ascomycota</taxon>
        <taxon>Pezizomycotina</taxon>
        <taxon>Dothideomycetes</taxon>
        <taxon>Dothideomycetidae</taxon>
        <taxon>Mycosphaerellales</taxon>
        <taxon>Mycosphaerellaceae</taxon>
        <taxon>Zasmidium</taxon>
    </lineage>
</organism>
<name>A0A6A6CC06_ZASCE</name>
<dbReference type="PANTHER" id="PTHR47338:SF20">
    <property type="entry name" value="ZN(II)2CYS6 TRANSCRIPTION FACTOR (EUROFUNG)"/>
    <property type="match status" value="1"/>
</dbReference>
<dbReference type="RefSeq" id="XP_033665603.1">
    <property type="nucleotide sequence ID" value="XM_033813317.1"/>
</dbReference>
<gene>
    <name evidence="7" type="ORF">M409DRAFT_56523</name>
</gene>
<proteinExistence type="predicted"/>
<dbReference type="GO" id="GO:0000981">
    <property type="term" value="F:DNA-binding transcription factor activity, RNA polymerase II-specific"/>
    <property type="evidence" value="ECO:0007669"/>
    <property type="project" value="InterPro"/>
</dbReference>
<evidence type="ECO:0000313" key="8">
    <source>
        <dbReference type="Proteomes" id="UP000799537"/>
    </source>
</evidence>
<dbReference type="GO" id="GO:0005634">
    <property type="term" value="C:nucleus"/>
    <property type="evidence" value="ECO:0007669"/>
    <property type="project" value="UniProtKB-SubCell"/>
</dbReference>